<sequence length="153" mass="17083">KAMDNVKDLEMDSNIATDELMDIVTSTAGDIITETNSSSPSISAITNDDEIISRDDGTEFEISYKLIIKTVEGTSLPSKWFKESVSTIDGFLLSIHNKTIMLIKDNTLLPTDYSVAFKTQKKAGAGTQLTDTQDFIKFKAEYLKIYKQLQKQQ</sequence>
<dbReference type="EMBL" id="CAJVPZ010014885">
    <property type="protein sequence ID" value="CAG8661410.1"/>
    <property type="molecule type" value="Genomic_DNA"/>
</dbReference>
<gene>
    <name evidence="1" type="ORF">RFULGI_LOCUS8861</name>
</gene>
<dbReference type="OrthoDB" id="2358263at2759"/>
<evidence type="ECO:0000313" key="2">
    <source>
        <dbReference type="Proteomes" id="UP000789396"/>
    </source>
</evidence>
<accession>A0A9N9E3P8</accession>
<proteinExistence type="predicted"/>
<evidence type="ECO:0000313" key="1">
    <source>
        <dbReference type="EMBL" id="CAG8661410.1"/>
    </source>
</evidence>
<reference evidence="1" key="1">
    <citation type="submission" date="2021-06" db="EMBL/GenBank/DDBJ databases">
        <authorList>
            <person name="Kallberg Y."/>
            <person name="Tangrot J."/>
            <person name="Rosling A."/>
        </authorList>
    </citation>
    <scope>NUCLEOTIDE SEQUENCE</scope>
    <source>
        <strain evidence="1">IN212</strain>
    </source>
</reference>
<organism evidence="1 2">
    <name type="scientific">Racocetra fulgida</name>
    <dbReference type="NCBI Taxonomy" id="60492"/>
    <lineage>
        <taxon>Eukaryota</taxon>
        <taxon>Fungi</taxon>
        <taxon>Fungi incertae sedis</taxon>
        <taxon>Mucoromycota</taxon>
        <taxon>Glomeromycotina</taxon>
        <taxon>Glomeromycetes</taxon>
        <taxon>Diversisporales</taxon>
        <taxon>Gigasporaceae</taxon>
        <taxon>Racocetra</taxon>
    </lineage>
</organism>
<dbReference type="AlphaFoldDB" id="A0A9N9E3P8"/>
<protein>
    <submittedName>
        <fullName evidence="1">1694_t:CDS:1</fullName>
    </submittedName>
</protein>
<name>A0A9N9E3P8_9GLOM</name>
<feature type="non-terminal residue" evidence="1">
    <location>
        <position position="1"/>
    </location>
</feature>
<dbReference type="Proteomes" id="UP000789396">
    <property type="component" value="Unassembled WGS sequence"/>
</dbReference>
<keyword evidence="2" id="KW-1185">Reference proteome</keyword>
<comment type="caution">
    <text evidence="1">The sequence shown here is derived from an EMBL/GenBank/DDBJ whole genome shotgun (WGS) entry which is preliminary data.</text>
</comment>